<evidence type="ECO:0000313" key="1">
    <source>
        <dbReference type="EMBL" id="GAA1599778.1"/>
    </source>
</evidence>
<dbReference type="InterPro" id="IPR006748">
    <property type="entry name" value="NH2Glyco/OHUrea_AB-resist_kin"/>
</dbReference>
<reference evidence="2" key="1">
    <citation type="journal article" date="2019" name="Int. J. Syst. Evol. Microbiol.">
        <title>The Global Catalogue of Microorganisms (GCM) 10K type strain sequencing project: providing services to taxonomists for standard genome sequencing and annotation.</title>
        <authorList>
            <consortium name="The Broad Institute Genomics Platform"/>
            <consortium name="The Broad Institute Genome Sequencing Center for Infectious Disease"/>
            <person name="Wu L."/>
            <person name="Ma J."/>
        </authorList>
    </citation>
    <scope>NUCLEOTIDE SEQUENCE [LARGE SCALE GENOMIC DNA]</scope>
    <source>
        <strain evidence="2">JCM 15572</strain>
    </source>
</reference>
<gene>
    <name evidence="1" type="ORF">GCM10009804_65510</name>
</gene>
<comment type="caution">
    <text evidence="1">The sequence shown here is derived from an EMBL/GenBank/DDBJ whole genome shotgun (WGS) entry which is preliminary data.</text>
</comment>
<keyword evidence="2" id="KW-1185">Reference proteome</keyword>
<protein>
    <submittedName>
        <fullName evidence="1">Aminoglycoside phosphotransferase family protein</fullName>
    </submittedName>
</protein>
<name>A0ABP4Q5S9_9ACTN</name>
<dbReference type="RefSeq" id="WP_344239837.1">
    <property type="nucleotide sequence ID" value="NZ_BAAAPH010000028.1"/>
</dbReference>
<dbReference type="Proteomes" id="UP001501705">
    <property type="component" value="Unassembled WGS sequence"/>
</dbReference>
<proteinExistence type="predicted"/>
<organism evidence="1 2">
    <name type="scientific">Kribbella hippodromi</name>
    <dbReference type="NCBI Taxonomy" id="434347"/>
    <lineage>
        <taxon>Bacteria</taxon>
        <taxon>Bacillati</taxon>
        <taxon>Actinomycetota</taxon>
        <taxon>Actinomycetes</taxon>
        <taxon>Propionibacteriales</taxon>
        <taxon>Kribbellaceae</taxon>
        <taxon>Kribbella</taxon>
    </lineage>
</organism>
<sequence length="320" mass="36022">MIELPAGFLAMPRWWTEGADWLRGLPAAVEQQCARWDLEIVGAIAHGSNAIVVPVSRGGDRFVLRMSPPGDEVVEQVWALRWWAGRGMALLYDADANTGAMLLERLSTPLTTRPVDEAVAVLGQLMRRLAVPAPDEARSTEDIVRTRTPELEPQWERLGRPFDAAILREAIRIAPHDQRSTITLNPNQIHSRTTVLPNPDQTHPIASPQPDGTHPPLAVNGDFHSDQVLAGTREDWLTVDPVLFKGDIEYDLGRVLWTRLDEMDNVVEYFDLAVHEAGLDRDRARDWVIWRTVDYWLWSLSAGLTEDPLRCARLTRSLLS</sequence>
<dbReference type="SUPFAM" id="SSF56112">
    <property type="entry name" value="Protein kinase-like (PK-like)"/>
    <property type="match status" value="1"/>
</dbReference>
<dbReference type="InterPro" id="IPR011009">
    <property type="entry name" value="Kinase-like_dom_sf"/>
</dbReference>
<evidence type="ECO:0000313" key="2">
    <source>
        <dbReference type="Proteomes" id="UP001501705"/>
    </source>
</evidence>
<accession>A0ABP4Q5S9</accession>
<dbReference type="Pfam" id="PF04655">
    <property type="entry name" value="APH_6_hur"/>
    <property type="match status" value="2"/>
</dbReference>
<dbReference type="EMBL" id="BAAAPH010000028">
    <property type="protein sequence ID" value="GAA1599778.1"/>
    <property type="molecule type" value="Genomic_DNA"/>
</dbReference>